<dbReference type="EMBL" id="JAOQJF010000004">
    <property type="protein sequence ID" value="MCU6798864.1"/>
    <property type="molecule type" value="Genomic_DNA"/>
</dbReference>
<evidence type="ECO:0000313" key="2">
    <source>
        <dbReference type="Proteomes" id="UP001652395"/>
    </source>
</evidence>
<protein>
    <recommendedName>
        <fullName evidence="3">DUF2384 domain-containing protein</fullName>
    </recommendedName>
</protein>
<keyword evidence="2" id="KW-1185">Reference proteome</keyword>
<dbReference type="RefSeq" id="WP_158357599.1">
    <property type="nucleotide sequence ID" value="NZ_JAOQJF010000004.1"/>
</dbReference>
<evidence type="ECO:0008006" key="3">
    <source>
        <dbReference type="Google" id="ProtNLM"/>
    </source>
</evidence>
<organism evidence="1 2">
    <name type="scientific">Alitiscatomonas aceti</name>
    <dbReference type="NCBI Taxonomy" id="2981724"/>
    <lineage>
        <taxon>Bacteria</taxon>
        <taxon>Bacillati</taxon>
        <taxon>Bacillota</taxon>
        <taxon>Clostridia</taxon>
        <taxon>Lachnospirales</taxon>
        <taxon>Lachnospiraceae</taxon>
        <taxon>Alitiscatomonas</taxon>
    </lineage>
</organism>
<sequence>MFEKFGEFDSAEEINRAAEAQKREGDTEAVLVIAEENGIDREDAEDFLDGIVPELASPLMAAMGKLRVEEADLEPEGIMKDWLSYIQIQCTEDEGMAKAVRRKGKSLKKCIGALLKWSFENAREINKEVAGYAGIPKNVRVTLGIPDMGTAKRIIMEYYGS</sequence>
<proteinExistence type="predicted"/>
<accession>A0ABT2UYV6</accession>
<evidence type="ECO:0000313" key="1">
    <source>
        <dbReference type="EMBL" id="MCU6798864.1"/>
    </source>
</evidence>
<gene>
    <name evidence="1" type="ORF">OCV69_02760</name>
</gene>
<comment type="caution">
    <text evidence="1">The sequence shown here is derived from an EMBL/GenBank/DDBJ whole genome shotgun (WGS) entry which is preliminary data.</text>
</comment>
<dbReference type="Proteomes" id="UP001652395">
    <property type="component" value="Unassembled WGS sequence"/>
</dbReference>
<name>A0ABT2UYV6_9FIRM</name>
<reference evidence="1 2" key="1">
    <citation type="journal article" date="2021" name="ISME Commun">
        <title>Automated analysis of genomic sequences facilitates high-throughput and comprehensive description of bacteria.</title>
        <authorList>
            <person name="Hitch T.C.A."/>
        </authorList>
    </citation>
    <scope>NUCLEOTIDE SEQUENCE [LARGE SCALE GENOMIC DNA]</scope>
    <source>
        <strain evidence="2">f_CCE</strain>
    </source>
</reference>